<name>A0ACD5YD35_AVESA</name>
<reference evidence="1" key="1">
    <citation type="submission" date="2021-05" db="EMBL/GenBank/DDBJ databases">
        <authorList>
            <person name="Scholz U."/>
            <person name="Mascher M."/>
            <person name="Fiebig A."/>
        </authorList>
    </citation>
    <scope>NUCLEOTIDE SEQUENCE [LARGE SCALE GENOMIC DNA]</scope>
</reference>
<sequence>MDVAHKDHLLAAFHGLLGATALLLCVLAEALVFALQRSAALYLVPVTAMLLLSRYRRRGRTAGRGIGIGLVDFSCLKPPRRLRLPVAALREHMELIGCFDRGSIEFMTDAIRSSGMGNETYFPPALHYLPPASTHAHAVQEAHMLFFPALDGLFAKTRVPPSAVGALVVNCSGFCPGSSFASVIASRYGMRSDVRTFNLSGMGCSAGSVGVDVAAAVLRAHAASYAVVVSAEILTVGWYSGKDRGKLLLNCNFRTGCSAALVTNSVGAQVKYRLLNVTRTNTTANDRSYRAGYREEDDEGITGFTLGQGVGRMVSELLRAHLVTLSISILPWREKLNYTAALLVSMRRRGQDKLAGSSSGASAAPMPDFRTAADHFCLPSSGKPMILRLGKGLGLGEREMEAALMTFHRFGNQSAASLWYQLAYLEAKGRVRKGDTVWQLGIGSGLKANSLVWERVAVADDVAGGRHGWNALGPWMECIHQYPVWE</sequence>
<proteinExistence type="predicted"/>
<evidence type="ECO:0000313" key="1">
    <source>
        <dbReference type="EnsemblPlants" id="AVESA.00010b.r2.5DG0954160.1.CDS.1"/>
    </source>
</evidence>
<organism evidence="1 2">
    <name type="scientific">Avena sativa</name>
    <name type="common">Oat</name>
    <dbReference type="NCBI Taxonomy" id="4498"/>
    <lineage>
        <taxon>Eukaryota</taxon>
        <taxon>Viridiplantae</taxon>
        <taxon>Streptophyta</taxon>
        <taxon>Embryophyta</taxon>
        <taxon>Tracheophyta</taxon>
        <taxon>Spermatophyta</taxon>
        <taxon>Magnoliopsida</taxon>
        <taxon>Liliopsida</taxon>
        <taxon>Poales</taxon>
        <taxon>Poaceae</taxon>
        <taxon>BOP clade</taxon>
        <taxon>Pooideae</taxon>
        <taxon>Poodae</taxon>
        <taxon>Poeae</taxon>
        <taxon>Poeae Chloroplast Group 1 (Aveneae type)</taxon>
        <taxon>Aveninae</taxon>
        <taxon>Avena</taxon>
    </lineage>
</organism>
<evidence type="ECO:0000313" key="2">
    <source>
        <dbReference type="Proteomes" id="UP001732700"/>
    </source>
</evidence>
<dbReference type="EnsemblPlants" id="AVESA.00010b.r2.5DG0954160.1">
    <property type="protein sequence ID" value="AVESA.00010b.r2.5DG0954160.1.CDS.1"/>
    <property type="gene ID" value="AVESA.00010b.r2.5DG0954160"/>
</dbReference>
<accession>A0ACD5YD35</accession>
<keyword evidence="2" id="KW-1185">Reference proteome</keyword>
<protein>
    <submittedName>
        <fullName evidence="1">Uncharacterized protein</fullName>
    </submittedName>
</protein>
<reference evidence="1" key="2">
    <citation type="submission" date="2025-09" db="UniProtKB">
        <authorList>
            <consortium name="EnsemblPlants"/>
        </authorList>
    </citation>
    <scope>IDENTIFICATION</scope>
</reference>
<dbReference type="Proteomes" id="UP001732700">
    <property type="component" value="Chromosome 5D"/>
</dbReference>